<accession>A0A8S9QD12</accession>
<sequence>MSTRSNKGIRLLLVEPLDLERVIHKSKRAVDTLQAAIGIVEIQASIDTIHPASIDTIHPTSIDTVQPTTIHPGTVHLDTVHPPSIDTVHPTLIDTVHHTSIDIVHHDTVHLDTVHLDTVHHDNVHHGTVHRMTDTTCVETEKVEVLILKVDENGLLRNEADSFQGFVHEDPINHIQKLEDLASRSEHNEISVDHILCKIFPYSLSGDAFRWFRQLQPGSLICWEDITSAFFNKFIYEAAANLEIEMRSLLEYMVEDDEQYGSGGPSRVEEADTRDPA</sequence>
<comment type="caution">
    <text evidence="2">The sequence shown here is derived from an EMBL/GenBank/DDBJ whole genome shotgun (WGS) entry which is preliminary data.</text>
</comment>
<protein>
    <recommendedName>
        <fullName evidence="4">Retrotransposon gag domain-containing protein</fullName>
    </recommendedName>
</protein>
<evidence type="ECO:0000313" key="3">
    <source>
        <dbReference type="Proteomes" id="UP000712600"/>
    </source>
</evidence>
<gene>
    <name evidence="2" type="ORF">F2Q69_00020067</name>
</gene>
<feature type="compositionally biased region" description="Basic and acidic residues" evidence="1">
    <location>
        <begin position="267"/>
        <end position="277"/>
    </location>
</feature>
<organism evidence="2 3">
    <name type="scientific">Brassica cretica</name>
    <name type="common">Mustard</name>
    <dbReference type="NCBI Taxonomy" id="69181"/>
    <lineage>
        <taxon>Eukaryota</taxon>
        <taxon>Viridiplantae</taxon>
        <taxon>Streptophyta</taxon>
        <taxon>Embryophyta</taxon>
        <taxon>Tracheophyta</taxon>
        <taxon>Spermatophyta</taxon>
        <taxon>Magnoliopsida</taxon>
        <taxon>eudicotyledons</taxon>
        <taxon>Gunneridae</taxon>
        <taxon>Pentapetalae</taxon>
        <taxon>rosids</taxon>
        <taxon>malvids</taxon>
        <taxon>Brassicales</taxon>
        <taxon>Brassicaceae</taxon>
        <taxon>Brassiceae</taxon>
        <taxon>Brassica</taxon>
    </lineage>
</organism>
<reference evidence="2" key="1">
    <citation type="submission" date="2019-12" db="EMBL/GenBank/DDBJ databases">
        <title>Genome sequencing and annotation of Brassica cretica.</title>
        <authorList>
            <person name="Studholme D.J."/>
            <person name="Sarris P."/>
        </authorList>
    </citation>
    <scope>NUCLEOTIDE SEQUENCE</scope>
    <source>
        <strain evidence="2">PFS-109/04</strain>
        <tissue evidence="2">Leaf</tissue>
    </source>
</reference>
<dbReference type="EMBL" id="QGKX02001290">
    <property type="protein sequence ID" value="KAF3540519.1"/>
    <property type="molecule type" value="Genomic_DNA"/>
</dbReference>
<evidence type="ECO:0000313" key="2">
    <source>
        <dbReference type="EMBL" id="KAF3540519.1"/>
    </source>
</evidence>
<evidence type="ECO:0008006" key="4">
    <source>
        <dbReference type="Google" id="ProtNLM"/>
    </source>
</evidence>
<dbReference type="AlphaFoldDB" id="A0A8S9QD12"/>
<evidence type="ECO:0000256" key="1">
    <source>
        <dbReference type="SAM" id="MobiDB-lite"/>
    </source>
</evidence>
<proteinExistence type="predicted"/>
<feature type="region of interest" description="Disordered" evidence="1">
    <location>
        <begin position="258"/>
        <end position="277"/>
    </location>
</feature>
<name>A0A8S9QD12_BRACR</name>
<dbReference type="Proteomes" id="UP000712600">
    <property type="component" value="Unassembled WGS sequence"/>
</dbReference>